<dbReference type="GO" id="GO:0031380">
    <property type="term" value="C:nuclear RNA-directed RNA polymerase complex"/>
    <property type="evidence" value="ECO:0007669"/>
    <property type="project" value="TreeGrafter"/>
</dbReference>
<name>A0AAN6IFK7_9EURO</name>
<dbReference type="PANTHER" id="PTHR23079">
    <property type="entry name" value="RNA-DEPENDENT RNA POLYMERASE"/>
    <property type="match status" value="1"/>
</dbReference>
<dbReference type="EC" id="2.7.7.48" evidence="1"/>
<keyword evidence="5" id="KW-1185">Reference proteome</keyword>
<evidence type="ECO:0000259" key="3">
    <source>
        <dbReference type="Pfam" id="PF05183"/>
    </source>
</evidence>
<evidence type="ECO:0000256" key="1">
    <source>
        <dbReference type="RuleBase" id="RU363098"/>
    </source>
</evidence>
<dbReference type="GO" id="GO:0003968">
    <property type="term" value="F:RNA-directed RNA polymerase activity"/>
    <property type="evidence" value="ECO:0007669"/>
    <property type="project" value="UniProtKB-KW"/>
</dbReference>
<feature type="region of interest" description="Disordered" evidence="2">
    <location>
        <begin position="1147"/>
        <end position="1169"/>
    </location>
</feature>
<evidence type="ECO:0000313" key="4">
    <source>
        <dbReference type="EMBL" id="KAI1615636.1"/>
    </source>
</evidence>
<comment type="caution">
    <text evidence="4">The sequence shown here is derived from an EMBL/GenBank/DDBJ whole genome shotgun (WGS) entry which is preliminary data.</text>
</comment>
<feature type="domain" description="RDRP core" evidence="3">
    <location>
        <begin position="447"/>
        <end position="1103"/>
    </location>
</feature>
<sequence length="1347" mass="153385">MPETPQHVGSRVDWAINHLNAHWDLGLPRLHGRQAKELEKDQGSCATKCFSRIRYLCFRVEIEGIVSDFNERARQLCSKWKWKPSQEKGTIPVLPVTKSFLARDIQEKRNVSPIRLTTRQRADLLELLFGILNEQFELARLSESFSHERPSSTSFNTAPTTPQKSGVSRDHEQIVTPTRQNLRTVEPPMGNDEPQLKNPMTGSAKRSIASPTSRNKRQQTFREFPGFQSASSADIAPFLSSRLTLPHEATSFDTVHTAGASSVFTSADVEDDVFSSTDTSMLSVRDWTQKTEQYDGPSTQDYHETIANGDEEMRRSFGASHAVPVSTDLIHEALEKTFKRRAQLPAETPFWLCWEICRLADILGRRQIDLYRSIGKSSTSKEQTFENFWAAAKQLCRDQSQPLPQKSEIPKWMNDKNEYEDSVSNKAVYLTANLEWAESLSDGLFTMRPNEIRLEKSCRLYRKYGADRFLVVFAPLFSKHSYPKKLREAHNDEHALRQKITGFLTRGRHFIAGRYWRVFYVEPEKNKNRKKDQSPRQKFSMFAESGYDMLSTGPQDFDLASLKVSGRHQTFALDDVAQWHMPFAANINSTDLKLFSRWGIGLSRTIPTTVLRQHEFLLCPDPAEGEVMDDGCALMSLPLARAIWQACGAPGDSLPSAVQGRISGAKGLWIVDYAWENRYPDISDRGYWIEVSDTQLKINPHPRDRHDADDYLRTFEVLKFAGKCKPGHLNMQLITILEDNGVPRTVLAEALRTDTRAYSESVRTAIQDPTALLRWIGENGLFCPSDGQKILGSFPVERRQQLRLLLESGFDPANCARIIRCMRHSLRDYMLDYTERLWITLPHSTSVFCIPDPLGVLKEDEVCFNASEAITDPRTGLSEFMLADADVLVARVPAYLSSDIQKRKAVYRYELRHYKNVIIFPTRGDKPLASMLSGGDYDGDTCWVCWDLEIVVSFKNHEVPPLPKPDQCGMSQHSRPISDMFKSDSPSRDAMDDFLAASVDFNARPNLLGSCSTEHERLIYSLCQKNKVAKLSDPKAVKLAALAGYLVDCNKQGWSLDEDAWHKVRKYSSGPRQLPEPAYKSGVPPRTKAGVYANVIDELKFRVAEEEKNRVLADFEMRTKDMGTYDEVLSRYWKTAWRPLEKKDDVNTKVEKETGPTKAGSGKLRGGVQQPGERSLLGLKEILEGLLHDVKAVQQLVRDLGFERFDSSPDESKDLRNYNAAVQKVYEQYQAIVPRDVDHDLRRRYEEETDYPFPHWSLLRASCLHRHVCSKGGFPGWVWHVAGRELCYLKTFYHPGQPSHVTKEIHDCLKVNTKYVKSLLERKAMDVDELDGDDIIGDEMMGRSGLD</sequence>
<reference evidence="4" key="1">
    <citation type="journal article" date="2022" name="bioRxiv">
        <title>Deciphering the potential niche of two novel black yeast fungi from a biological soil crust based on their genomes, phenotypes, and melanin regulation.</title>
        <authorList>
            <consortium name="DOE Joint Genome Institute"/>
            <person name="Carr E.C."/>
            <person name="Barton Q."/>
            <person name="Grambo S."/>
            <person name="Sullivan M."/>
            <person name="Renfro C.M."/>
            <person name="Kuo A."/>
            <person name="Pangilinan J."/>
            <person name="Lipzen A."/>
            <person name="Keymanesh K."/>
            <person name="Savage E."/>
            <person name="Barry K."/>
            <person name="Grigoriev I.V."/>
            <person name="Riekhof W.R."/>
            <person name="Harris S.S."/>
        </authorList>
    </citation>
    <scope>NUCLEOTIDE SEQUENCE</scope>
    <source>
        <strain evidence="4">JF 03-4F</strain>
    </source>
</reference>
<dbReference type="InterPro" id="IPR057596">
    <property type="entry name" value="RDRP_core"/>
</dbReference>
<comment type="catalytic activity">
    <reaction evidence="1">
        <text>RNA(n) + a ribonucleoside 5'-triphosphate = RNA(n+1) + diphosphate</text>
        <dbReference type="Rhea" id="RHEA:21248"/>
        <dbReference type="Rhea" id="RHEA-COMP:14527"/>
        <dbReference type="Rhea" id="RHEA-COMP:17342"/>
        <dbReference type="ChEBI" id="CHEBI:33019"/>
        <dbReference type="ChEBI" id="CHEBI:61557"/>
        <dbReference type="ChEBI" id="CHEBI:140395"/>
        <dbReference type="EC" id="2.7.7.48"/>
    </reaction>
</comment>
<proteinExistence type="inferred from homology"/>
<dbReference type="Proteomes" id="UP001203852">
    <property type="component" value="Unassembled WGS sequence"/>
</dbReference>
<dbReference type="InterPro" id="IPR007855">
    <property type="entry name" value="RDRP"/>
</dbReference>
<accession>A0AAN6IFK7</accession>
<dbReference type="EMBL" id="MU404352">
    <property type="protein sequence ID" value="KAI1615636.1"/>
    <property type="molecule type" value="Genomic_DNA"/>
</dbReference>
<keyword evidence="1" id="KW-0808">Transferase</keyword>
<gene>
    <name evidence="4" type="ORF">EDD36DRAFT_193660</name>
</gene>
<evidence type="ECO:0000313" key="5">
    <source>
        <dbReference type="Proteomes" id="UP001203852"/>
    </source>
</evidence>
<feature type="region of interest" description="Disordered" evidence="2">
    <location>
        <begin position="963"/>
        <end position="982"/>
    </location>
</feature>
<keyword evidence="1 4" id="KW-0696">RNA-directed RNA polymerase</keyword>
<comment type="similarity">
    <text evidence="1">Belongs to the RdRP family.</text>
</comment>
<keyword evidence="1" id="KW-0694">RNA-binding</keyword>
<feature type="compositionally biased region" description="Polar residues" evidence="2">
    <location>
        <begin position="151"/>
        <end position="166"/>
    </location>
</feature>
<evidence type="ECO:0000256" key="2">
    <source>
        <dbReference type="SAM" id="MobiDB-lite"/>
    </source>
</evidence>
<dbReference type="GO" id="GO:0003723">
    <property type="term" value="F:RNA binding"/>
    <property type="evidence" value="ECO:0007669"/>
    <property type="project" value="UniProtKB-KW"/>
</dbReference>
<keyword evidence="1" id="KW-0548">Nucleotidyltransferase</keyword>
<dbReference type="GO" id="GO:0030422">
    <property type="term" value="P:siRNA processing"/>
    <property type="evidence" value="ECO:0007669"/>
    <property type="project" value="TreeGrafter"/>
</dbReference>
<protein>
    <recommendedName>
        <fullName evidence="1">RNA-dependent RNA polymerase</fullName>
        <ecNumber evidence="1">2.7.7.48</ecNumber>
    </recommendedName>
</protein>
<dbReference type="PANTHER" id="PTHR23079:SF14">
    <property type="entry name" value="RNA-DEPENDENT RNA POLYMERASE"/>
    <property type="match status" value="1"/>
</dbReference>
<feature type="region of interest" description="Disordered" evidence="2">
    <location>
        <begin position="147"/>
        <end position="217"/>
    </location>
</feature>
<dbReference type="Pfam" id="PF05183">
    <property type="entry name" value="RdRP"/>
    <property type="match status" value="1"/>
</dbReference>
<organism evidence="4 5">
    <name type="scientific">Exophiala viscosa</name>
    <dbReference type="NCBI Taxonomy" id="2486360"/>
    <lineage>
        <taxon>Eukaryota</taxon>
        <taxon>Fungi</taxon>
        <taxon>Dikarya</taxon>
        <taxon>Ascomycota</taxon>
        <taxon>Pezizomycotina</taxon>
        <taxon>Eurotiomycetes</taxon>
        <taxon>Chaetothyriomycetidae</taxon>
        <taxon>Chaetothyriales</taxon>
        <taxon>Herpotrichiellaceae</taxon>
        <taxon>Exophiala</taxon>
    </lineage>
</organism>